<gene>
    <name evidence="1" type="ORF">H0241_24880</name>
</gene>
<dbReference type="EMBL" id="JACDTY010000014">
    <property type="protein sequence ID" value="MBA1143462.1"/>
    <property type="molecule type" value="Genomic_DNA"/>
</dbReference>
<dbReference type="InterPro" id="IPR011257">
    <property type="entry name" value="DNA_glycosylase"/>
</dbReference>
<dbReference type="GO" id="GO:0003824">
    <property type="term" value="F:catalytic activity"/>
    <property type="evidence" value="ECO:0007669"/>
    <property type="project" value="InterPro"/>
</dbReference>
<proteinExistence type="predicted"/>
<accession>A0A838BB48</accession>
<comment type="caution">
    <text evidence="1">The sequence shown here is derived from an EMBL/GenBank/DDBJ whole genome shotgun (WGS) entry which is preliminary data.</text>
</comment>
<keyword evidence="2" id="KW-1185">Reference proteome</keyword>
<name>A0A838BB48_9HYPH</name>
<organism evidence="1 2">
    <name type="scientific">Mesorhizobium neociceri</name>
    <dbReference type="NCBI Taxonomy" id="1307853"/>
    <lineage>
        <taxon>Bacteria</taxon>
        <taxon>Pseudomonadati</taxon>
        <taxon>Pseudomonadota</taxon>
        <taxon>Alphaproteobacteria</taxon>
        <taxon>Hyphomicrobiales</taxon>
        <taxon>Phyllobacteriaceae</taxon>
        <taxon>Mesorhizobium</taxon>
    </lineage>
</organism>
<evidence type="ECO:0008006" key="3">
    <source>
        <dbReference type="Google" id="ProtNLM"/>
    </source>
</evidence>
<reference evidence="1 2" key="1">
    <citation type="submission" date="2020-07" db="EMBL/GenBank/DDBJ databases">
        <title>Definition of the novel symbiovar canariense within Mesorhizobium novociceri, a new species of genus Mesorhizobium nodulating Cicer canariense in the Caldera de Taburiente National Park (La Palma, Canary Islands).</title>
        <authorList>
            <person name="Leon-Barrios M."/>
            <person name="Perez-Yepez J."/>
            <person name="Flores-Felix J.D."/>
            <person name="Ramirez-Baena M.H."/>
            <person name="Pulido-Suarez L."/>
            <person name="Igual J.M."/>
            <person name="Velazquez E."/>
            <person name="Peix A."/>
        </authorList>
    </citation>
    <scope>NUCLEOTIDE SEQUENCE [LARGE SCALE GENOMIC DNA]</scope>
    <source>
        <strain evidence="1 2">CCANP35</strain>
    </source>
</reference>
<dbReference type="SUPFAM" id="SSF48150">
    <property type="entry name" value="DNA-glycosylase"/>
    <property type="match status" value="1"/>
</dbReference>
<evidence type="ECO:0000313" key="2">
    <source>
        <dbReference type="Proteomes" id="UP000558284"/>
    </source>
</evidence>
<protein>
    <recommendedName>
        <fullName evidence="3">Endonuclease III</fullName>
    </recommendedName>
</protein>
<dbReference type="Proteomes" id="UP000558284">
    <property type="component" value="Unassembled WGS sequence"/>
</dbReference>
<dbReference type="GO" id="GO:0006281">
    <property type="term" value="P:DNA repair"/>
    <property type="evidence" value="ECO:0007669"/>
    <property type="project" value="InterPro"/>
</dbReference>
<evidence type="ECO:0000313" key="1">
    <source>
        <dbReference type="EMBL" id="MBA1143462.1"/>
    </source>
</evidence>
<dbReference type="AlphaFoldDB" id="A0A838BB48"/>
<sequence length="220" mass="24628">MVTRSPPDRLELLKAARRVADLASTQGVPTTYDVRRTTYEHAGALLADAVLQAGLSYRSVVMPRVGRILKEFPDADRVSALICLVKKGCTAHLLDWQHSTKVERFEHLVVFLHKAKMDTTEDIRTALKSDAFCADLLLLDGVGPKTIDYMACLVGIESIAVDRHIRTFAARAGVNNGDYDFLKNAFCYAADLLSISRREFDAWVWSREARQESPQLTLVF</sequence>